<dbReference type="EMBL" id="CP138593">
    <property type="protein sequence ID" value="WPH04990.1"/>
    <property type="molecule type" value="Genomic_DNA"/>
</dbReference>
<dbReference type="InterPro" id="IPR020807">
    <property type="entry name" value="PKS_DH"/>
</dbReference>
<evidence type="ECO:0000259" key="9">
    <source>
        <dbReference type="PROSITE" id="PS50075"/>
    </source>
</evidence>
<dbReference type="CDD" id="cd02440">
    <property type="entry name" value="AdoMet_MTases"/>
    <property type="match status" value="1"/>
</dbReference>
<dbReference type="GO" id="GO:0031177">
    <property type="term" value="F:phosphopantetheine binding"/>
    <property type="evidence" value="ECO:0007669"/>
    <property type="project" value="InterPro"/>
</dbReference>
<dbReference type="Pfam" id="PF08659">
    <property type="entry name" value="KR"/>
    <property type="match status" value="1"/>
</dbReference>
<dbReference type="InterPro" id="IPR032821">
    <property type="entry name" value="PKS_assoc"/>
</dbReference>
<dbReference type="SUPFAM" id="SSF51735">
    <property type="entry name" value="NAD(P)-binding Rossmann-fold domains"/>
    <property type="match status" value="2"/>
</dbReference>
<evidence type="ECO:0000259" key="10">
    <source>
        <dbReference type="PROSITE" id="PS52004"/>
    </source>
</evidence>
<evidence type="ECO:0000256" key="3">
    <source>
        <dbReference type="ARBA" id="ARBA00022679"/>
    </source>
</evidence>
<dbReference type="InterPro" id="IPR014030">
    <property type="entry name" value="Ketoacyl_synth_N"/>
</dbReference>
<dbReference type="InterPro" id="IPR020841">
    <property type="entry name" value="PKS_Beta-ketoAc_synthase_dom"/>
</dbReference>
<feature type="active site" description="Proton donor; for dehydratase activity" evidence="7">
    <location>
        <position position="1214"/>
    </location>
</feature>
<feature type="domain" description="Ketosynthase family 3 (KS3)" evidence="10">
    <location>
        <begin position="109"/>
        <end position="529"/>
    </location>
</feature>
<evidence type="ECO:0000313" key="12">
    <source>
        <dbReference type="EMBL" id="WPH04990.1"/>
    </source>
</evidence>
<dbReference type="Gene3D" id="1.10.1200.10">
    <property type="entry name" value="ACP-like"/>
    <property type="match status" value="1"/>
</dbReference>
<dbReference type="GO" id="GO:0016491">
    <property type="term" value="F:oxidoreductase activity"/>
    <property type="evidence" value="ECO:0007669"/>
    <property type="project" value="InterPro"/>
</dbReference>
<dbReference type="InterPro" id="IPR020843">
    <property type="entry name" value="ER"/>
</dbReference>
<protein>
    <submittedName>
        <fullName evidence="12">Polyketide synthase</fullName>
    </submittedName>
</protein>
<feature type="region of interest" description="Disordered" evidence="8">
    <location>
        <begin position="1"/>
        <end position="37"/>
    </location>
</feature>
<dbReference type="CDD" id="cd05195">
    <property type="entry name" value="enoyl_red"/>
    <property type="match status" value="1"/>
</dbReference>
<dbReference type="PROSITE" id="PS50075">
    <property type="entry name" value="CARRIER"/>
    <property type="match status" value="1"/>
</dbReference>
<dbReference type="FunFam" id="3.40.50.720:FF:000209">
    <property type="entry name" value="Polyketide synthase Pks12"/>
    <property type="match status" value="1"/>
</dbReference>
<dbReference type="PANTHER" id="PTHR43775">
    <property type="entry name" value="FATTY ACID SYNTHASE"/>
    <property type="match status" value="1"/>
</dbReference>
<dbReference type="SUPFAM" id="SSF50129">
    <property type="entry name" value="GroES-like"/>
    <property type="match status" value="1"/>
</dbReference>
<dbReference type="InterPro" id="IPR013968">
    <property type="entry name" value="PKS_KR"/>
</dbReference>
<feature type="domain" description="Carrier" evidence="9">
    <location>
        <begin position="2517"/>
        <end position="2593"/>
    </location>
</feature>
<dbReference type="SMART" id="SM00825">
    <property type="entry name" value="PKS_KS"/>
    <property type="match status" value="1"/>
</dbReference>
<dbReference type="PROSITE" id="PS52019">
    <property type="entry name" value="PKS_MFAS_DH"/>
    <property type="match status" value="1"/>
</dbReference>
<dbReference type="Proteomes" id="UP001303373">
    <property type="component" value="Chromosome 14"/>
</dbReference>
<dbReference type="Pfam" id="PF08242">
    <property type="entry name" value="Methyltransf_12"/>
    <property type="match status" value="1"/>
</dbReference>
<dbReference type="Gene3D" id="3.10.129.110">
    <property type="entry name" value="Polyketide synthase dehydratase"/>
    <property type="match status" value="1"/>
</dbReference>
<dbReference type="SMART" id="SM00822">
    <property type="entry name" value="PKS_KR"/>
    <property type="match status" value="1"/>
</dbReference>
<keyword evidence="1" id="KW-0596">Phosphopantetheine</keyword>
<dbReference type="GO" id="GO:0044550">
    <property type="term" value="P:secondary metabolite biosynthetic process"/>
    <property type="evidence" value="ECO:0007669"/>
    <property type="project" value="TreeGrafter"/>
</dbReference>
<dbReference type="PROSITE" id="PS52004">
    <property type="entry name" value="KS3_2"/>
    <property type="match status" value="1"/>
</dbReference>
<dbReference type="InterPro" id="IPR036291">
    <property type="entry name" value="NAD(P)-bd_dom_sf"/>
</dbReference>
<dbReference type="Gene3D" id="3.40.50.150">
    <property type="entry name" value="Vaccinia Virus protein VP39"/>
    <property type="match status" value="1"/>
</dbReference>
<feature type="active site" description="Proton acceptor; for dehydratase activity" evidence="7">
    <location>
        <position position="1046"/>
    </location>
</feature>
<dbReference type="SUPFAM" id="SSF47336">
    <property type="entry name" value="ACP-like"/>
    <property type="match status" value="1"/>
</dbReference>
<dbReference type="InterPro" id="IPR014043">
    <property type="entry name" value="Acyl_transferase_dom"/>
</dbReference>
<dbReference type="GO" id="GO:0004312">
    <property type="term" value="F:fatty acid synthase activity"/>
    <property type="evidence" value="ECO:0007669"/>
    <property type="project" value="TreeGrafter"/>
</dbReference>
<keyword evidence="13" id="KW-1185">Reference proteome</keyword>
<dbReference type="Pfam" id="PF00698">
    <property type="entry name" value="Acyl_transf_1"/>
    <property type="match status" value="1"/>
</dbReference>
<dbReference type="InterPro" id="IPR029063">
    <property type="entry name" value="SAM-dependent_MTases_sf"/>
</dbReference>
<evidence type="ECO:0000256" key="4">
    <source>
        <dbReference type="ARBA" id="ARBA00022857"/>
    </source>
</evidence>
<accession>A0AAQ3MBZ0</accession>
<evidence type="ECO:0000256" key="6">
    <source>
        <dbReference type="ARBA" id="ARBA00023315"/>
    </source>
</evidence>
<dbReference type="CDD" id="cd00833">
    <property type="entry name" value="PKS"/>
    <property type="match status" value="1"/>
</dbReference>
<dbReference type="SMART" id="SM00827">
    <property type="entry name" value="PKS_AT"/>
    <property type="match status" value="1"/>
</dbReference>
<dbReference type="SMART" id="SM00829">
    <property type="entry name" value="PKS_ER"/>
    <property type="match status" value="1"/>
</dbReference>
<reference evidence="12 13" key="1">
    <citation type="submission" date="2023-11" db="EMBL/GenBank/DDBJ databases">
        <title>An acidophilic fungus is an integral part of prey digestion in a carnivorous sundew plant.</title>
        <authorList>
            <person name="Tsai I.J."/>
        </authorList>
    </citation>
    <scope>NUCLEOTIDE SEQUENCE [LARGE SCALE GENOMIC DNA]</scope>
    <source>
        <strain evidence="12">169a</strain>
    </source>
</reference>
<keyword evidence="3" id="KW-0808">Transferase</keyword>
<name>A0AAQ3MBZ0_9PEZI</name>
<feature type="region of interest" description="N-terminal hotdog fold" evidence="7">
    <location>
        <begin position="1013"/>
        <end position="1143"/>
    </location>
</feature>
<dbReference type="Gene3D" id="3.30.70.3290">
    <property type="match status" value="1"/>
</dbReference>
<dbReference type="InterPro" id="IPR042104">
    <property type="entry name" value="PKS_dehydratase_sf"/>
</dbReference>
<evidence type="ECO:0000256" key="5">
    <source>
        <dbReference type="ARBA" id="ARBA00023268"/>
    </source>
</evidence>
<keyword evidence="5" id="KW-0511">Multifunctional enzyme</keyword>
<dbReference type="PANTHER" id="PTHR43775:SF28">
    <property type="entry name" value="SYNTHASE, PUTATIVE-RELATED"/>
    <property type="match status" value="1"/>
</dbReference>
<dbReference type="SUPFAM" id="SSF55048">
    <property type="entry name" value="Probable ACP-binding domain of malonyl-CoA ACP transacylase"/>
    <property type="match status" value="1"/>
</dbReference>
<dbReference type="Pfam" id="PF16197">
    <property type="entry name" value="KAsynt_C_assoc"/>
    <property type="match status" value="1"/>
</dbReference>
<keyword evidence="4" id="KW-0521">NADP</keyword>
<dbReference type="InterPro" id="IPR001227">
    <property type="entry name" value="Ac_transferase_dom_sf"/>
</dbReference>
<gene>
    <name evidence="12" type="ORF">R9X50_00788800</name>
</gene>
<proteinExistence type="predicted"/>
<dbReference type="Pfam" id="PF00550">
    <property type="entry name" value="PP-binding"/>
    <property type="match status" value="1"/>
</dbReference>
<sequence length="2597" mass="284516">MGSLSRRQLRMTSDENQPVVSLTEQETPFTEAPASEHRLSHVNGTSSLHVNGTKSHHINGATDGPIYDHLGGNAKCRAEAINVAASPKLHEGSSSQTANADGQTGLGEDAPIAICGMACRLPGGLRTPQQLWNFLLAKGDARSRVPQSRYNISAYHSTSGRPGTIATEYGYFLDDDESLGALDSSRFSLTRAELEGADPQLRRMLEVVRECFDDAGEVGFKGRSIGCYIGSYGEDWLEMQNRDPLQSGPYRVDGYSDFMLSNRVSYEMDIRGPSMTVRTACSSSLVGLHEACLAVQRGDCEAAIVGGANLILTPAMTAFMTEKGVLSADGSCKTFSADANGYARGEAITAVYVKPLAAAVRDGNPVRAVIRSTMINSDGKTPGILHPSTDTQESMIRAAYRKAGITDFSQTTYVECHGTGTAIGDPIEVNAVARVFGDTGVFIGSVKPNLGHSEGASGLTSLMKAVLALEHQTIPPNIKFTSPNPKIPFEERNLTVPLEPIPWPATGYERVSVNSFGIGGTNAHVIIDSARSIRTSQSVLNSHETVAPDDTRTQPGAFSTAMSQLIPLSANSSSSLLRMKATFQALVNGRCNEPNASEYLHNLAYTLSNRREHLTHRAFIVARSDRSAVISSGRRIAAQRPNLVMVFTGQGAQWPRMGRELLMRSDLSFRKCIHSLDEHLRDAQAPATPPWTLEGELTKPPRTSGVQTAELSQPLCTAVQIALIELFKGVGIEPAAVVGHSSGEIAAAYATGALTAREAIIVAWQRGLTAKQQTKPGAMAAIGLSREDVKGFLSPNVVVACENSHKSITLSGDASEIHAAVAQIQRSHPEALARLLKVDKAYHSHHMQEIGEKYRTAVQVDVVGKPPRRPFFSSVTGELETGPLDAAYWQKNLESTVLFRSAVTRVVEETENVAFLEVGPHPALAGPLRQILAEVSSSAPYVSAMTRGDDCVESFLNAVGKLFELNVPVDFSTLTQPGRCLSDLPPYAWDHETEHWKESRMSHEWRFRQFPSHPLLGVRQLETTSLEPSWRNLLHVDKDASWLRDHQIEDNMILPCAGYLAMAGEAMRQLSGVQGGFTLRNVVLSAALILAKRTQTELVTNFRPLRLTDSLDSEWWEFTISSYNGHMWIKHCDGQARSESSEPVTMQDVPFLPRKLESLRYYNHMDKAGLQFGPHFRLLQDARCGITQDIATANLRAVTTGDEEHYHLHPTTLDAVIQSVFFAALKGHADAKLYRRVPTKIGTMTLHRSSPHGEMKLLTAATLPQSTGDIIGHSQKVIQDNKVILQMDDLRLSPLQAVESAEKDMSQHPARLIWAPHIDFQDVTTLIKPTLPRHLYTPLLDELARLCIVYSHRHTKGDQAKLPHMQKYQGWIQDQVKALVVDDNQHQGIMALDDHSIMQKIDVRLHELSGTPVVDCAVAMQKVVLNISGLVSGQTEAQDLFSADDTLEKMYVSMGSCDKSEFIRYLGHTKPNMRILEIGAGTGTSTASILQDLSLPGPTPHNMFSRYTFTDISTALFASVKDSLKEHSNIDYRTLDINRPPSEQGFDGEMYDLIIATHVLHTTRSLGESLRNVRTLLAPEGKLLLHDLHSTSKWPNFVLGILPDWWCGSLDGRANEPYVTPYRWKEELTSAGFDRLDAVILDGPEPHQLGAVIVATTPAGKVTALETLKKKNTMTLLYDESDATGHADALSRQLQDRGYDVHRCHLGDTTPESQDVLCLLDYDCPFFENISEARYKAFQSLVQTLGTSGMMWVTRPSHVRCSDPRYAQSIGAARTIRTEMLADFATCEVDDIESSLGRLVDVFARFQRREEDESLKPEFEYVIDHGIVLVSRLYPFSLKEQLISNKSRPEDHEDTVRLDMTMPGRLTSLQWLSHESKLPAKDEVEVQIHAAGLNFRDVLCALGVVPFPEQGLGLESSGIVSKVGSEVRDLRPGDRVMLLGNGSFATHIIVCEKLCEKIPDNLTFEDAATMPAVFATAVFSLFNIGRLQKGQSVLIHSACGGVGLAAIQLARMVGAEIYATVGSQEKVAYLIDTIRLPRNRIFSSRDSTFVEALMRETQGKGVDLVLNSLSGDLLHATWRCVAEFGTMVEIGKRDLLGAGRLDMDVFLANRTYSCLDLDDLRAKRPDVVKELLRLVMGFYQKDQIAPIRPISKFDATLIQDAYRYMQQGHHLGKIVISIRGADGTVNIANKTQVQVPKKLQLNNSASYLLVGGLGGLGRSVSRYLVEHGTRRLLFLSRSAGQGPDDADFVRELESMGCEVCLIKGSVTSADDVSRAIEAAGPFLKGIMQCTMVLRDVGFPDMTFDDWTAASEPKVRGTWLLHDAALAAGLDLDFFLVFSSLSGTLGTPGQANYAGANTFLDAFVQYRTSLGLAAASINIGAVMDVGAASLDDHLMQRMEQACALGVMELELLQYISAALTTCSAVDKSDSDIGIANGFVDKHTFIIGLGTTLPLSNPENRAFHRKDRRMALYHNDTGSSNSTDNDGSSGDSLKAFLARVKTASLEEGGAHAMLRTNETVTFLAREIGRKLFSFLLRSEEDLNTAVPLSQLGMDSLVSIEMRSWWRQALGFDITVLELLGMGNLDALGRHAAEGIGKTL</sequence>
<feature type="domain" description="PKS/mFAS DH" evidence="11">
    <location>
        <begin position="1013"/>
        <end position="1301"/>
    </location>
</feature>
<dbReference type="InterPro" id="IPR050091">
    <property type="entry name" value="PKS_NRPS_Biosynth_Enz"/>
</dbReference>
<dbReference type="InterPro" id="IPR020806">
    <property type="entry name" value="PKS_PP-bd"/>
</dbReference>
<dbReference type="InterPro" id="IPR057326">
    <property type="entry name" value="KR_dom"/>
</dbReference>
<dbReference type="InterPro" id="IPR014031">
    <property type="entry name" value="Ketoacyl_synth_C"/>
</dbReference>
<evidence type="ECO:0000256" key="1">
    <source>
        <dbReference type="ARBA" id="ARBA00022450"/>
    </source>
</evidence>
<evidence type="ECO:0000256" key="8">
    <source>
        <dbReference type="SAM" id="MobiDB-lite"/>
    </source>
</evidence>
<dbReference type="InterPro" id="IPR016039">
    <property type="entry name" value="Thiolase-like"/>
</dbReference>
<dbReference type="Pfam" id="PF21089">
    <property type="entry name" value="PKS_DH_N"/>
    <property type="match status" value="1"/>
</dbReference>
<dbReference type="Pfam" id="PF02801">
    <property type="entry name" value="Ketoacyl-synt_C"/>
    <property type="match status" value="1"/>
</dbReference>
<dbReference type="Pfam" id="PF08240">
    <property type="entry name" value="ADH_N"/>
    <property type="match status" value="1"/>
</dbReference>
<dbReference type="InterPro" id="IPR036736">
    <property type="entry name" value="ACP-like_sf"/>
</dbReference>
<dbReference type="InterPro" id="IPR049552">
    <property type="entry name" value="PKS_DH_N"/>
</dbReference>
<dbReference type="SMART" id="SM00823">
    <property type="entry name" value="PKS_PP"/>
    <property type="match status" value="1"/>
</dbReference>
<dbReference type="Pfam" id="PF13602">
    <property type="entry name" value="ADH_zinc_N_2"/>
    <property type="match status" value="1"/>
</dbReference>
<feature type="region of interest" description="C-terminal hotdog fold" evidence="7">
    <location>
        <begin position="1153"/>
        <end position="1301"/>
    </location>
</feature>
<dbReference type="Pfam" id="PF14765">
    <property type="entry name" value="PS-DH"/>
    <property type="match status" value="1"/>
</dbReference>
<dbReference type="InterPro" id="IPR016036">
    <property type="entry name" value="Malonyl_transacylase_ACP-bd"/>
</dbReference>
<dbReference type="Pfam" id="PF00109">
    <property type="entry name" value="ketoacyl-synt"/>
    <property type="match status" value="1"/>
</dbReference>
<dbReference type="InterPro" id="IPR013217">
    <property type="entry name" value="Methyltransf_12"/>
</dbReference>
<evidence type="ECO:0000259" key="11">
    <source>
        <dbReference type="PROSITE" id="PS52019"/>
    </source>
</evidence>
<dbReference type="SMART" id="SM00826">
    <property type="entry name" value="PKS_DH"/>
    <property type="match status" value="1"/>
</dbReference>
<dbReference type="SUPFAM" id="SSF53901">
    <property type="entry name" value="Thiolase-like"/>
    <property type="match status" value="1"/>
</dbReference>
<dbReference type="GO" id="GO:1901336">
    <property type="term" value="P:lactone biosynthetic process"/>
    <property type="evidence" value="ECO:0007669"/>
    <property type="project" value="UniProtKB-ARBA"/>
</dbReference>
<dbReference type="Gene3D" id="3.40.366.10">
    <property type="entry name" value="Malonyl-Coenzyme A Acyl Carrier Protein, domain 2"/>
    <property type="match status" value="1"/>
</dbReference>
<dbReference type="InterPro" id="IPR013154">
    <property type="entry name" value="ADH-like_N"/>
</dbReference>
<dbReference type="SUPFAM" id="SSF52151">
    <property type="entry name" value="FabD/lysophospholipase-like"/>
    <property type="match status" value="1"/>
</dbReference>
<dbReference type="Gene3D" id="3.90.180.10">
    <property type="entry name" value="Medium-chain alcohol dehydrogenases, catalytic domain"/>
    <property type="match status" value="1"/>
</dbReference>
<dbReference type="Gene3D" id="3.40.50.720">
    <property type="entry name" value="NAD(P)-binding Rossmann-like Domain"/>
    <property type="match status" value="1"/>
</dbReference>
<evidence type="ECO:0000256" key="2">
    <source>
        <dbReference type="ARBA" id="ARBA00022553"/>
    </source>
</evidence>
<dbReference type="GO" id="GO:0006633">
    <property type="term" value="P:fatty acid biosynthetic process"/>
    <property type="evidence" value="ECO:0007669"/>
    <property type="project" value="TreeGrafter"/>
</dbReference>
<dbReference type="InterPro" id="IPR049900">
    <property type="entry name" value="PKS_mFAS_DH"/>
</dbReference>
<keyword evidence="6" id="KW-0012">Acyltransferase</keyword>
<dbReference type="InterPro" id="IPR009081">
    <property type="entry name" value="PP-bd_ACP"/>
</dbReference>
<evidence type="ECO:0000313" key="13">
    <source>
        <dbReference type="Proteomes" id="UP001303373"/>
    </source>
</evidence>
<dbReference type="InterPro" id="IPR016035">
    <property type="entry name" value="Acyl_Trfase/lysoPLipase"/>
</dbReference>
<feature type="compositionally biased region" description="Polar residues" evidence="8">
    <location>
        <begin position="10"/>
        <end position="28"/>
    </location>
</feature>
<dbReference type="InterPro" id="IPR049551">
    <property type="entry name" value="PKS_DH_C"/>
</dbReference>
<keyword evidence="2" id="KW-0597">Phosphoprotein</keyword>
<dbReference type="Gene3D" id="3.40.47.10">
    <property type="match status" value="1"/>
</dbReference>
<organism evidence="12 13">
    <name type="scientific">Acrodontium crateriforme</name>
    <dbReference type="NCBI Taxonomy" id="150365"/>
    <lineage>
        <taxon>Eukaryota</taxon>
        <taxon>Fungi</taxon>
        <taxon>Dikarya</taxon>
        <taxon>Ascomycota</taxon>
        <taxon>Pezizomycotina</taxon>
        <taxon>Dothideomycetes</taxon>
        <taxon>Dothideomycetidae</taxon>
        <taxon>Mycosphaerellales</taxon>
        <taxon>Teratosphaeriaceae</taxon>
        <taxon>Acrodontium</taxon>
    </lineage>
</organism>
<feature type="region of interest" description="Disordered" evidence="8">
    <location>
        <begin position="687"/>
        <end position="708"/>
    </location>
</feature>
<dbReference type="InterPro" id="IPR011032">
    <property type="entry name" value="GroES-like_sf"/>
</dbReference>
<evidence type="ECO:0000256" key="7">
    <source>
        <dbReference type="PROSITE-ProRule" id="PRU01363"/>
    </source>
</evidence>
<dbReference type="SUPFAM" id="SSF53335">
    <property type="entry name" value="S-adenosyl-L-methionine-dependent methyltransferases"/>
    <property type="match status" value="1"/>
</dbReference>